<evidence type="ECO:0000256" key="5">
    <source>
        <dbReference type="ARBA" id="ARBA00022833"/>
    </source>
</evidence>
<keyword evidence="3" id="KW-0677">Repeat</keyword>
<evidence type="ECO:0000256" key="4">
    <source>
        <dbReference type="ARBA" id="ARBA00022771"/>
    </source>
</evidence>
<dbReference type="Pfam" id="PF13912">
    <property type="entry name" value="zf-C2H2_6"/>
    <property type="match status" value="1"/>
</dbReference>
<evidence type="ECO:0000256" key="8">
    <source>
        <dbReference type="PROSITE-ProRule" id="PRU01263"/>
    </source>
</evidence>
<feature type="domain" description="C2H2-type" evidence="9">
    <location>
        <begin position="359"/>
        <end position="386"/>
    </location>
</feature>
<dbReference type="InterPro" id="IPR013087">
    <property type="entry name" value="Znf_C2H2_type"/>
</dbReference>
<dbReference type="GO" id="GO:0008270">
    <property type="term" value="F:zinc ion binding"/>
    <property type="evidence" value="ECO:0007669"/>
    <property type="project" value="UniProtKB-UniRule"/>
</dbReference>
<feature type="binding site" evidence="8">
    <location>
        <position position="69"/>
    </location>
    <ligand>
        <name>Zn(2+)</name>
        <dbReference type="ChEBI" id="CHEBI:29105"/>
    </ligand>
</feature>
<sequence length="482" mass="56539">MLNIIVKKIHKMSKSICRVCFQFEKPVIDMLSNPLPIFEDFQISILEMFLACTEIAMQEGDNSFLCYVCQLRLIEAYKFKIDAQNAMMMLEKINSRENFNEIKNEINIDWKPFEQNSKPIVACDPPVRTEISQKSKILLTSSDIRPLNRLYCRYCLIYVKGQLREHEMEHIVQNGGLECDLCGKKFKTRKLILEHIQGVHFTNKSDPNRIRYPCDICGKSYTEKGSLRNHKRDKHSNNPKIREKKLCPHCGEPKKDLAKHIELVHSDKQFLFLCDLCPKTYRSKEALKNHHKLAHELQEPQFQCQQCFKMFKTNGELKSHTNGVHGEDLRLPCDICRKVFKTKSTLRFHKKMHRAPLTFKCEHCNLAFKTKPYLVKHMKTHSDSKDYICKYCSMAFKHSGALSKHAKIHTQAYFYCDLCPHETFLDAYMLRIHTEKIHLGITYRCDTCGKEYGTHKHLKQHQNSNKHDLTKWTKVIPPNVTT</sequence>
<dbReference type="InterPro" id="IPR036236">
    <property type="entry name" value="Znf_C2H2_sf"/>
</dbReference>
<feature type="domain" description="C2H2-type" evidence="9">
    <location>
        <begin position="272"/>
        <end position="300"/>
    </location>
</feature>
<dbReference type="PROSITE" id="PS50157">
    <property type="entry name" value="ZINC_FINGER_C2H2_2"/>
    <property type="match status" value="8"/>
</dbReference>
<dbReference type="PROSITE" id="PS51915">
    <property type="entry name" value="ZAD"/>
    <property type="match status" value="1"/>
</dbReference>
<dbReference type="AlphaFoldDB" id="A0A336MZP8"/>
<feature type="domain" description="C2H2-type" evidence="9">
    <location>
        <begin position="387"/>
        <end position="410"/>
    </location>
</feature>
<dbReference type="SMART" id="SM00868">
    <property type="entry name" value="zf-AD"/>
    <property type="match status" value="1"/>
</dbReference>
<dbReference type="GO" id="GO:0005634">
    <property type="term" value="C:nucleus"/>
    <property type="evidence" value="ECO:0007669"/>
    <property type="project" value="UniProtKB-SubCell"/>
</dbReference>
<evidence type="ECO:0000259" key="10">
    <source>
        <dbReference type="PROSITE" id="PS51915"/>
    </source>
</evidence>
<gene>
    <name evidence="12" type="primary">CSON009246</name>
</gene>
<dbReference type="VEuPathDB" id="VectorBase:CSON009246"/>
<feature type="binding site" evidence="8">
    <location>
        <position position="20"/>
    </location>
    <ligand>
        <name>Zn(2+)</name>
        <dbReference type="ChEBI" id="CHEBI:29105"/>
    </ligand>
</feature>
<protein>
    <submittedName>
        <fullName evidence="12">CSON009246 protein</fullName>
    </submittedName>
</protein>
<feature type="domain" description="C2H2-type" evidence="9">
    <location>
        <begin position="331"/>
        <end position="358"/>
    </location>
</feature>
<dbReference type="InterPro" id="IPR050888">
    <property type="entry name" value="ZnF_C2H2-type_TF"/>
</dbReference>
<organism evidence="12">
    <name type="scientific">Culicoides sonorensis</name>
    <name type="common">Biting midge</name>
    <dbReference type="NCBI Taxonomy" id="179676"/>
    <lineage>
        <taxon>Eukaryota</taxon>
        <taxon>Metazoa</taxon>
        <taxon>Ecdysozoa</taxon>
        <taxon>Arthropoda</taxon>
        <taxon>Hexapoda</taxon>
        <taxon>Insecta</taxon>
        <taxon>Pterygota</taxon>
        <taxon>Neoptera</taxon>
        <taxon>Endopterygota</taxon>
        <taxon>Diptera</taxon>
        <taxon>Nematocera</taxon>
        <taxon>Chironomoidea</taxon>
        <taxon>Ceratopogonidae</taxon>
        <taxon>Ceratopogoninae</taxon>
        <taxon>Culicoides</taxon>
        <taxon>Monoculicoides</taxon>
    </lineage>
</organism>
<dbReference type="SUPFAM" id="SSF57667">
    <property type="entry name" value="beta-beta-alpha zinc fingers"/>
    <property type="match status" value="4"/>
</dbReference>
<dbReference type="PANTHER" id="PTHR24406">
    <property type="entry name" value="TRANSCRIPTIONAL REPRESSOR CTCFL-RELATED"/>
    <property type="match status" value="1"/>
</dbReference>
<keyword evidence="5 8" id="KW-0862">Zinc</keyword>
<keyword evidence="6" id="KW-0539">Nucleus</keyword>
<accession>A0A336MZP8</accession>
<dbReference type="EMBL" id="UFQS01003641">
    <property type="protein sequence ID" value="SSX15819.1"/>
    <property type="molecule type" value="Genomic_DNA"/>
</dbReference>
<feature type="domain" description="ZAD" evidence="10">
    <location>
        <begin position="15"/>
        <end position="93"/>
    </location>
</feature>
<feature type="domain" description="C2H2-type" evidence="9">
    <location>
        <begin position="302"/>
        <end position="330"/>
    </location>
</feature>
<dbReference type="Gene3D" id="3.30.160.60">
    <property type="entry name" value="Classic Zinc Finger"/>
    <property type="match status" value="6"/>
</dbReference>
<feature type="domain" description="C2H2-type" evidence="9">
    <location>
        <begin position="443"/>
        <end position="472"/>
    </location>
</feature>
<reference evidence="11" key="1">
    <citation type="submission" date="2018-04" db="EMBL/GenBank/DDBJ databases">
        <authorList>
            <person name="Go L.Y."/>
            <person name="Mitchell J.A."/>
        </authorList>
    </citation>
    <scope>NUCLEOTIDE SEQUENCE</scope>
    <source>
        <tissue evidence="11">Whole organism</tissue>
    </source>
</reference>
<dbReference type="PROSITE" id="PS00028">
    <property type="entry name" value="ZINC_FINGER_C2H2_1"/>
    <property type="match status" value="8"/>
</dbReference>
<feature type="binding site" evidence="8">
    <location>
        <position position="66"/>
    </location>
    <ligand>
        <name>Zn(2+)</name>
        <dbReference type="ChEBI" id="CHEBI:29105"/>
    </ligand>
</feature>
<keyword evidence="4 7" id="KW-0863">Zinc-finger</keyword>
<proteinExistence type="predicted"/>
<feature type="domain" description="C2H2-type" evidence="9">
    <location>
        <begin position="177"/>
        <end position="205"/>
    </location>
</feature>
<dbReference type="FunFam" id="3.30.160.60:FF:000446">
    <property type="entry name" value="Zinc finger protein"/>
    <property type="match status" value="1"/>
</dbReference>
<dbReference type="InterPro" id="IPR012934">
    <property type="entry name" value="Znf_AD"/>
</dbReference>
<name>A0A336MZP8_CULSO</name>
<dbReference type="EMBL" id="UFQT01003641">
    <property type="protein sequence ID" value="SSX35165.1"/>
    <property type="molecule type" value="Genomic_DNA"/>
</dbReference>
<dbReference type="SMART" id="SM00355">
    <property type="entry name" value="ZnF_C2H2"/>
    <property type="match status" value="11"/>
</dbReference>
<evidence type="ECO:0000313" key="11">
    <source>
        <dbReference type="EMBL" id="SSX15819.1"/>
    </source>
</evidence>
<reference evidence="12" key="2">
    <citation type="submission" date="2018-07" db="EMBL/GenBank/DDBJ databases">
        <authorList>
            <person name="Quirk P.G."/>
            <person name="Krulwich T.A."/>
        </authorList>
    </citation>
    <scope>NUCLEOTIDE SEQUENCE</scope>
</reference>
<comment type="subcellular location">
    <subcellularLocation>
        <location evidence="1">Nucleus</location>
    </subcellularLocation>
</comment>
<evidence type="ECO:0000256" key="2">
    <source>
        <dbReference type="ARBA" id="ARBA00022723"/>
    </source>
</evidence>
<dbReference type="OMA" id="INHKVAH"/>
<feature type="domain" description="C2H2-type" evidence="9">
    <location>
        <begin position="212"/>
        <end position="240"/>
    </location>
</feature>
<feature type="binding site" evidence="8">
    <location>
        <position position="17"/>
    </location>
    <ligand>
        <name>Zn(2+)</name>
        <dbReference type="ChEBI" id="CHEBI:29105"/>
    </ligand>
</feature>
<evidence type="ECO:0000256" key="6">
    <source>
        <dbReference type="ARBA" id="ARBA00023242"/>
    </source>
</evidence>
<dbReference type="Pfam" id="PF00096">
    <property type="entry name" value="zf-C2H2"/>
    <property type="match status" value="6"/>
</dbReference>
<evidence type="ECO:0000256" key="1">
    <source>
        <dbReference type="ARBA" id="ARBA00004123"/>
    </source>
</evidence>
<evidence type="ECO:0000259" key="9">
    <source>
        <dbReference type="PROSITE" id="PS50157"/>
    </source>
</evidence>
<evidence type="ECO:0000256" key="7">
    <source>
        <dbReference type="PROSITE-ProRule" id="PRU00042"/>
    </source>
</evidence>
<keyword evidence="2 8" id="KW-0479">Metal-binding</keyword>
<evidence type="ECO:0000313" key="12">
    <source>
        <dbReference type="EMBL" id="SSX35165.1"/>
    </source>
</evidence>
<evidence type="ECO:0000256" key="3">
    <source>
        <dbReference type="ARBA" id="ARBA00022737"/>
    </source>
</evidence>